<dbReference type="AlphaFoldDB" id="A0A0F9HP26"/>
<dbReference type="Pfam" id="PF00583">
    <property type="entry name" value="Acetyltransf_1"/>
    <property type="match status" value="1"/>
</dbReference>
<accession>A0A0F9HP26</accession>
<feature type="non-terminal residue" evidence="2">
    <location>
        <position position="1"/>
    </location>
</feature>
<dbReference type="InterPro" id="IPR016181">
    <property type="entry name" value="Acyl_CoA_acyltransferase"/>
</dbReference>
<gene>
    <name evidence="2" type="ORF">LCGC14_2040570</name>
</gene>
<evidence type="ECO:0000259" key="1">
    <source>
        <dbReference type="PROSITE" id="PS51186"/>
    </source>
</evidence>
<evidence type="ECO:0000313" key="2">
    <source>
        <dbReference type="EMBL" id="KKL76872.1"/>
    </source>
</evidence>
<proteinExistence type="predicted"/>
<dbReference type="Gene3D" id="3.40.630.30">
    <property type="match status" value="1"/>
</dbReference>
<organism evidence="2">
    <name type="scientific">marine sediment metagenome</name>
    <dbReference type="NCBI Taxonomy" id="412755"/>
    <lineage>
        <taxon>unclassified sequences</taxon>
        <taxon>metagenomes</taxon>
        <taxon>ecological metagenomes</taxon>
    </lineage>
</organism>
<dbReference type="CDD" id="cd04301">
    <property type="entry name" value="NAT_SF"/>
    <property type="match status" value="1"/>
</dbReference>
<dbReference type="PROSITE" id="PS51186">
    <property type="entry name" value="GNAT"/>
    <property type="match status" value="1"/>
</dbReference>
<protein>
    <recommendedName>
        <fullName evidence="1">N-acetyltransferase domain-containing protein</fullName>
    </recommendedName>
</protein>
<dbReference type="EMBL" id="LAZR01023917">
    <property type="protein sequence ID" value="KKL76872.1"/>
    <property type="molecule type" value="Genomic_DNA"/>
</dbReference>
<dbReference type="GO" id="GO:0016747">
    <property type="term" value="F:acyltransferase activity, transferring groups other than amino-acyl groups"/>
    <property type="evidence" value="ECO:0007669"/>
    <property type="project" value="InterPro"/>
</dbReference>
<comment type="caution">
    <text evidence="2">The sequence shown here is derived from an EMBL/GenBank/DDBJ whole genome shotgun (WGS) entry which is preliminary data.</text>
</comment>
<reference evidence="2" key="1">
    <citation type="journal article" date="2015" name="Nature">
        <title>Complex archaea that bridge the gap between prokaryotes and eukaryotes.</title>
        <authorList>
            <person name="Spang A."/>
            <person name="Saw J.H."/>
            <person name="Jorgensen S.L."/>
            <person name="Zaremba-Niedzwiedzka K."/>
            <person name="Martijn J."/>
            <person name="Lind A.E."/>
            <person name="van Eijk R."/>
            <person name="Schleper C."/>
            <person name="Guy L."/>
            <person name="Ettema T.J."/>
        </authorList>
    </citation>
    <scope>NUCLEOTIDE SEQUENCE</scope>
</reference>
<dbReference type="InterPro" id="IPR000182">
    <property type="entry name" value="GNAT_dom"/>
</dbReference>
<feature type="domain" description="N-acetyltransferase" evidence="1">
    <location>
        <begin position="66"/>
        <end position="217"/>
    </location>
</feature>
<dbReference type="SUPFAM" id="SSF55729">
    <property type="entry name" value="Acyl-CoA N-acyltransferases (Nat)"/>
    <property type="match status" value="1"/>
</dbReference>
<name>A0A0F9HP26_9ZZZZ</name>
<sequence>PIGIHESMDMTIPGLISQQSILKGGAWLDVPDSRSWLEPPRLPQLQMIWPERRLDSPPEPVVPSGYSLRCYDDSDSDADGWLAVMAKAGFDGWDRSQLAGTLKTVLPGGFHLIVHQGSGAIVAVTMAQHCPMDGHPYGGIVGWVAGDPDHKGKGIGLAVVGAATARLIRGGYTDIYLQTDDWRLPAIKVYLKLGFEPLMYLDDMPQRWQAVRDKLGV</sequence>